<evidence type="ECO:0000256" key="1">
    <source>
        <dbReference type="ARBA" id="ARBA00004141"/>
    </source>
</evidence>
<feature type="transmembrane region" description="Helical" evidence="7">
    <location>
        <begin position="401"/>
        <end position="421"/>
    </location>
</feature>
<accession>A0A6A6P6H5</accession>
<comment type="subcellular location">
    <subcellularLocation>
        <location evidence="1">Membrane</location>
        <topology evidence="1">Multi-pass membrane protein</topology>
    </subcellularLocation>
</comment>
<dbReference type="InterPro" id="IPR011701">
    <property type="entry name" value="MFS"/>
</dbReference>
<dbReference type="Pfam" id="PF07690">
    <property type="entry name" value="MFS_1"/>
    <property type="match status" value="1"/>
</dbReference>
<dbReference type="AlphaFoldDB" id="A0A6A6P6H5"/>
<keyword evidence="2" id="KW-0813">Transport</keyword>
<evidence type="ECO:0000259" key="8">
    <source>
        <dbReference type="PROSITE" id="PS50850"/>
    </source>
</evidence>
<feature type="region of interest" description="Disordered" evidence="6">
    <location>
        <begin position="1"/>
        <end position="27"/>
    </location>
</feature>
<dbReference type="Proteomes" id="UP000799766">
    <property type="component" value="Unassembled WGS sequence"/>
</dbReference>
<gene>
    <name evidence="9" type="ORF">BDY21DRAFT_188944</name>
</gene>
<sequence length="492" mass="54506">MMSDEEKGSGKIPLDDQNGSVQEPDIPPIDHEAERKLVRKLDLCIIPMVMVLYLFSFLDRVNIGNARLYGLEEDLNLNSSQFQTAVSLLFVTYILSELPSNLVLKKIRPSRWISFITTGWGIVATLTGVCQNYGGLIACRLILGALEGGLFPGMTIYLTFFYTKSELALRVGYLFVSAALAGACGGLLAYGIGHMDGVQGMSGWRWIMIIEGLPTFVLGIASWWLLADNYETAFYLTHEEKHLMQIRRERQIGHTTSAQKFHRSDVKKGLFDWKIWAFCFGQFGVDTMLYGYSTFLPTIIRGIDSSYSSAIVQVLTIPCYALGAIAYLIIAHFSDKQQMRGVYAVAFGIISIVGYGMLMSDSGSGVHYGGCFLVALGLYVCVGLPLAWLPTNNPRYGKRTTATGLQLSIGNCAGIMSSFLYPSEEGPRYIRGHAVTLGMVGFAILVYAFMVWYFSHVNRRRLRGGEDAKVAGMTEEEIAEMGDSSPRFIYTI</sequence>
<feature type="transmembrane region" description="Helical" evidence="7">
    <location>
        <begin position="41"/>
        <end position="61"/>
    </location>
</feature>
<feature type="transmembrane region" description="Helical" evidence="7">
    <location>
        <begin position="112"/>
        <end position="129"/>
    </location>
</feature>
<dbReference type="PANTHER" id="PTHR43791">
    <property type="entry name" value="PERMEASE-RELATED"/>
    <property type="match status" value="1"/>
</dbReference>
<feature type="transmembrane region" description="Helical" evidence="7">
    <location>
        <begin position="135"/>
        <end position="160"/>
    </location>
</feature>
<dbReference type="PROSITE" id="PS50850">
    <property type="entry name" value="MFS"/>
    <property type="match status" value="1"/>
</dbReference>
<feature type="transmembrane region" description="Helical" evidence="7">
    <location>
        <begin position="172"/>
        <end position="192"/>
    </location>
</feature>
<feature type="domain" description="Major facilitator superfamily (MFS) profile" evidence="8">
    <location>
        <begin position="45"/>
        <end position="459"/>
    </location>
</feature>
<evidence type="ECO:0000313" key="10">
    <source>
        <dbReference type="Proteomes" id="UP000799766"/>
    </source>
</evidence>
<keyword evidence="5 7" id="KW-0472">Membrane</keyword>
<keyword evidence="4 7" id="KW-1133">Transmembrane helix</keyword>
<dbReference type="GO" id="GO:0016020">
    <property type="term" value="C:membrane"/>
    <property type="evidence" value="ECO:0007669"/>
    <property type="project" value="UniProtKB-SubCell"/>
</dbReference>
<dbReference type="InterPro" id="IPR036259">
    <property type="entry name" value="MFS_trans_sf"/>
</dbReference>
<dbReference type="FunFam" id="1.20.1250.20:FF:000068">
    <property type="entry name" value="MFS general substrate transporter"/>
    <property type="match status" value="1"/>
</dbReference>
<evidence type="ECO:0000313" key="9">
    <source>
        <dbReference type="EMBL" id="KAF2459342.1"/>
    </source>
</evidence>
<proteinExistence type="predicted"/>
<evidence type="ECO:0000256" key="2">
    <source>
        <dbReference type="ARBA" id="ARBA00022448"/>
    </source>
</evidence>
<evidence type="ECO:0000256" key="5">
    <source>
        <dbReference type="ARBA" id="ARBA00023136"/>
    </source>
</evidence>
<dbReference type="Gene3D" id="1.20.1250.20">
    <property type="entry name" value="MFS general substrate transporter like domains"/>
    <property type="match status" value="1"/>
</dbReference>
<dbReference type="OrthoDB" id="2962993at2759"/>
<keyword evidence="3 7" id="KW-0812">Transmembrane</keyword>
<keyword evidence="10" id="KW-1185">Reference proteome</keyword>
<feature type="transmembrane region" description="Helical" evidence="7">
    <location>
        <begin position="366"/>
        <end position="389"/>
    </location>
</feature>
<feature type="transmembrane region" description="Helical" evidence="7">
    <location>
        <begin position="204"/>
        <end position="226"/>
    </location>
</feature>
<name>A0A6A6P6H5_9PEZI</name>
<evidence type="ECO:0000256" key="7">
    <source>
        <dbReference type="SAM" id="Phobius"/>
    </source>
</evidence>
<feature type="transmembrane region" description="Helical" evidence="7">
    <location>
        <begin position="342"/>
        <end position="360"/>
    </location>
</feature>
<feature type="transmembrane region" description="Helical" evidence="7">
    <location>
        <begin position="310"/>
        <end position="330"/>
    </location>
</feature>
<dbReference type="PANTHER" id="PTHR43791:SF91">
    <property type="entry name" value="MAJOR FACILITATOR SUPERFAMILY (MFS) PROFILE DOMAIN-CONTAINING PROTEIN-RELATED"/>
    <property type="match status" value="1"/>
</dbReference>
<dbReference type="FunFam" id="1.20.1250.20:FF:000034">
    <property type="entry name" value="MFS general substrate transporter"/>
    <property type="match status" value="1"/>
</dbReference>
<dbReference type="GO" id="GO:0022857">
    <property type="term" value="F:transmembrane transporter activity"/>
    <property type="evidence" value="ECO:0007669"/>
    <property type="project" value="InterPro"/>
</dbReference>
<feature type="transmembrane region" description="Helical" evidence="7">
    <location>
        <begin position="81"/>
        <end position="100"/>
    </location>
</feature>
<dbReference type="SUPFAM" id="SSF103473">
    <property type="entry name" value="MFS general substrate transporter"/>
    <property type="match status" value="1"/>
</dbReference>
<evidence type="ECO:0000256" key="3">
    <source>
        <dbReference type="ARBA" id="ARBA00022692"/>
    </source>
</evidence>
<feature type="transmembrane region" description="Helical" evidence="7">
    <location>
        <begin position="270"/>
        <end position="290"/>
    </location>
</feature>
<feature type="transmembrane region" description="Helical" evidence="7">
    <location>
        <begin position="433"/>
        <end position="454"/>
    </location>
</feature>
<dbReference type="InterPro" id="IPR020846">
    <property type="entry name" value="MFS_dom"/>
</dbReference>
<protein>
    <submittedName>
        <fullName evidence="9">Major facilitator superfamily domain-containing protein</fullName>
    </submittedName>
</protein>
<evidence type="ECO:0000256" key="4">
    <source>
        <dbReference type="ARBA" id="ARBA00022989"/>
    </source>
</evidence>
<evidence type="ECO:0000256" key="6">
    <source>
        <dbReference type="SAM" id="MobiDB-lite"/>
    </source>
</evidence>
<dbReference type="EMBL" id="MU001675">
    <property type="protein sequence ID" value="KAF2459342.1"/>
    <property type="molecule type" value="Genomic_DNA"/>
</dbReference>
<organism evidence="9 10">
    <name type="scientific">Lineolata rhizophorae</name>
    <dbReference type="NCBI Taxonomy" id="578093"/>
    <lineage>
        <taxon>Eukaryota</taxon>
        <taxon>Fungi</taxon>
        <taxon>Dikarya</taxon>
        <taxon>Ascomycota</taxon>
        <taxon>Pezizomycotina</taxon>
        <taxon>Dothideomycetes</taxon>
        <taxon>Dothideomycetes incertae sedis</taxon>
        <taxon>Lineolatales</taxon>
        <taxon>Lineolataceae</taxon>
        <taxon>Lineolata</taxon>
    </lineage>
</organism>
<reference evidence="9" key="1">
    <citation type="journal article" date="2020" name="Stud. Mycol.">
        <title>101 Dothideomycetes genomes: a test case for predicting lifestyles and emergence of pathogens.</title>
        <authorList>
            <person name="Haridas S."/>
            <person name="Albert R."/>
            <person name="Binder M."/>
            <person name="Bloem J."/>
            <person name="Labutti K."/>
            <person name="Salamov A."/>
            <person name="Andreopoulos B."/>
            <person name="Baker S."/>
            <person name="Barry K."/>
            <person name="Bills G."/>
            <person name="Bluhm B."/>
            <person name="Cannon C."/>
            <person name="Castanera R."/>
            <person name="Culley D."/>
            <person name="Daum C."/>
            <person name="Ezra D."/>
            <person name="Gonzalez J."/>
            <person name="Henrissat B."/>
            <person name="Kuo A."/>
            <person name="Liang C."/>
            <person name="Lipzen A."/>
            <person name="Lutzoni F."/>
            <person name="Magnuson J."/>
            <person name="Mondo S."/>
            <person name="Nolan M."/>
            <person name="Ohm R."/>
            <person name="Pangilinan J."/>
            <person name="Park H.-J."/>
            <person name="Ramirez L."/>
            <person name="Alfaro M."/>
            <person name="Sun H."/>
            <person name="Tritt A."/>
            <person name="Yoshinaga Y."/>
            <person name="Zwiers L.-H."/>
            <person name="Turgeon B."/>
            <person name="Goodwin S."/>
            <person name="Spatafora J."/>
            <person name="Crous P."/>
            <person name="Grigoriev I."/>
        </authorList>
    </citation>
    <scope>NUCLEOTIDE SEQUENCE</scope>
    <source>
        <strain evidence="9">ATCC 16933</strain>
    </source>
</reference>